<dbReference type="AlphaFoldDB" id="A0A558C922"/>
<dbReference type="RefSeq" id="WP_144590367.1">
    <property type="nucleotide sequence ID" value="NZ_VJWX01000214.1"/>
</dbReference>
<dbReference type="Pfam" id="PF09922">
    <property type="entry name" value="LiaF-like_C"/>
    <property type="match status" value="1"/>
</dbReference>
<sequence>MRASNADRERVAQILHNALAEGRITVQELEERLDSVYAAKTLAELEPPIADLPEVSAGTAVQPAPSRAVDDRIGGTPGSQTSIAIMSGASRKGNWVVPAQHNSFAFWGGVEIDLRSARFAQRSSTITAVAIMGGIDIVVPDDIVVEVTGIGFMGAFESRDDPAAAATPPPPGAPVVRINGFAFWGGVSVTRKPRREP</sequence>
<dbReference type="InterPro" id="IPR024425">
    <property type="entry name" value="LiaF-like_C"/>
</dbReference>
<protein>
    <submittedName>
        <fullName evidence="3">DUF1707 domain-containing protein</fullName>
    </submittedName>
</protein>
<gene>
    <name evidence="3" type="ORF">FNH05_20690</name>
</gene>
<dbReference type="EMBL" id="VJWX01000214">
    <property type="protein sequence ID" value="TVT45278.1"/>
    <property type="molecule type" value="Genomic_DNA"/>
</dbReference>
<accession>A0A558C922</accession>
<feature type="domain" description="Cell wall-active antibiotics response LiaF-like C-terminal" evidence="2">
    <location>
        <begin position="100"/>
        <end position="158"/>
    </location>
</feature>
<dbReference type="PANTHER" id="PTHR40763:SF4">
    <property type="entry name" value="DUF1707 DOMAIN-CONTAINING PROTEIN"/>
    <property type="match status" value="1"/>
</dbReference>
<comment type="caution">
    <text evidence="3">The sequence shown here is derived from an EMBL/GenBank/DDBJ whole genome shotgun (WGS) entry which is preliminary data.</text>
</comment>
<evidence type="ECO:0000313" key="3">
    <source>
        <dbReference type="EMBL" id="TVT45278.1"/>
    </source>
</evidence>
<dbReference type="Proteomes" id="UP000320011">
    <property type="component" value="Unassembled WGS sequence"/>
</dbReference>
<organism evidence="3 4">
    <name type="scientific">Amycolatopsis rhizosphaerae</name>
    <dbReference type="NCBI Taxonomy" id="2053003"/>
    <lineage>
        <taxon>Bacteria</taxon>
        <taxon>Bacillati</taxon>
        <taxon>Actinomycetota</taxon>
        <taxon>Actinomycetes</taxon>
        <taxon>Pseudonocardiales</taxon>
        <taxon>Pseudonocardiaceae</taxon>
        <taxon>Amycolatopsis</taxon>
    </lineage>
</organism>
<dbReference type="OrthoDB" id="4772576at2"/>
<evidence type="ECO:0000259" key="2">
    <source>
        <dbReference type="Pfam" id="PF09922"/>
    </source>
</evidence>
<reference evidence="3 4" key="2">
    <citation type="submission" date="2019-08" db="EMBL/GenBank/DDBJ databases">
        <title>Amycolatopsis acidicola sp. nov., isolated from peat swamp forest soil.</title>
        <authorList>
            <person name="Srisuk N."/>
        </authorList>
    </citation>
    <scope>NUCLEOTIDE SEQUENCE [LARGE SCALE GENOMIC DNA]</scope>
    <source>
        <strain evidence="3 4">TBRC 6029</strain>
    </source>
</reference>
<reference evidence="3 4" key="1">
    <citation type="submission" date="2019-07" db="EMBL/GenBank/DDBJ databases">
        <authorList>
            <person name="Duangmal K."/>
            <person name="Teo W.F.A."/>
        </authorList>
    </citation>
    <scope>NUCLEOTIDE SEQUENCE [LARGE SCALE GENOMIC DNA]</scope>
    <source>
        <strain evidence="3 4">TBRC 6029</strain>
    </source>
</reference>
<dbReference type="PANTHER" id="PTHR40763">
    <property type="entry name" value="MEMBRANE PROTEIN-RELATED"/>
    <property type="match status" value="1"/>
</dbReference>
<name>A0A558C922_9PSEU</name>
<proteinExistence type="predicted"/>
<dbReference type="InterPro" id="IPR012551">
    <property type="entry name" value="DUF1707_SHOCT-like"/>
</dbReference>
<keyword evidence="4" id="KW-1185">Reference proteome</keyword>
<dbReference type="Pfam" id="PF08044">
    <property type="entry name" value="DUF1707"/>
    <property type="match status" value="1"/>
</dbReference>
<evidence type="ECO:0000259" key="1">
    <source>
        <dbReference type="Pfam" id="PF08044"/>
    </source>
</evidence>
<feature type="domain" description="DUF1707" evidence="1">
    <location>
        <begin position="1"/>
        <end position="53"/>
    </location>
</feature>
<evidence type="ECO:0000313" key="4">
    <source>
        <dbReference type="Proteomes" id="UP000320011"/>
    </source>
</evidence>